<dbReference type="InterPro" id="IPR000595">
    <property type="entry name" value="cNMP-bd_dom"/>
</dbReference>
<dbReference type="InterPro" id="IPR018490">
    <property type="entry name" value="cNMP-bd_dom_sf"/>
</dbReference>
<gene>
    <name evidence="2" type="ORF">NU08_2838</name>
</gene>
<comment type="caution">
    <text evidence="2">The sequence shown here is derived from an EMBL/GenBank/DDBJ whole genome shotgun (WGS) entry which is preliminary data.</text>
</comment>
<evidence type="ECO:0000313" key="3">
    <source>
        <dbReference type="Proteomes" id="UP000290433"/>
    </source>
</evidence>
<accession>A0A444VXF2</accession>
<protein>
    <submittedName>
        <fullName evidence="2">Cyclic nucleotide-binding protein</fullName>
    </submittedName>
</protein>
<feature type="domain" description="Cyclic nucleotide-binding" evidence="1">
    <location>
        <begin position="66"/>
        <end position="187"/>
    </location>
</feature>
<evidence type="ECO:0000259" key="1">
    <source>
        <dbReference type="PROSITE" id="PS50042"/>
    </source>
</evidence>
<proteinExistence type="predicted"/>
<dbReference type="InterPro" id="IPR014710">
    <property type="entry name" value="RmlC-like_jellyroll"/>
</dbReference>
<dbReference type="Pfam" id="PF00027">
    <property type="entry name" value="cNMP_binding"/>
    <property type="match status" value="1"/>
</dbReference>
<dbReference type="SUPFAM" id="SSF51206">
    <property type="entry name" value="cAMP-binding domain-like"/>
    <property type="match status" value="1"/>
</dbReference>
<organism evidence="2 3">
    <name type="scientific">Flavobacterium anhuiense</name>
    <dbReference type="NCBI Taxonomy" id="459526"/>
    <lineage>
        <taxon>Bacteria</taxon>
        <taxon>Pseudomonadati</taxon>
        <taxon>Bacteroidota</taxon>
        <taxon>Flavobacteriia</taxon>
        <taxon>Flavobacteriales</taxon>
        <taxon>Flavobacteriaceae</taxon>
        <taxon>Flavobacterium</taxon>
    </lineage>
</organism>
<name>A0A444VXF2_9FLAO</name>
<reference evidence="2 3" key="1">
    <citation type="submission" date="2014-12" db="EMBL/GenBank/DDBJ databases">
        <title>Genome sequence of Flavobacterium anhuiense RCM74.</title>
        <authorList>
            <person name="Kim J.F."/>
            <person name="Song J.Y."/>
            <person name="Kwak M.-J."/>
            <person name="Lee S.-W."/>
        </authorList>
    </citation>
    <scope>NUCLEOTIDE SEQUENCE [LARGE SCALE GENOMIC DNA]</scope>
    <source>
        <strain evidence="2 3">RCM74</strain>
    </source>
</reference>
<dbReference type="EMBL" id="JUIV01000010">
    <property type="protein sequence ID" value="RYJ38223.1"/>
    <property type="molecule type" value="Genomic_DNA"/>
</dbReference>
<dbReference type="Gene3D" id="2.60.120.10">
    <property type="entry name" value="Jelly Rolls"/>
    <property type="match status" value="1"/>
</dbReference>
<sequence length="249" mass="29379">MQDFTSKSFLCIKMSYFFYFFYPKYIFNSLITKNTKQFFATFDKLKNTTIMHHQEYLNNLKQTIESYYPLSDQSWKQIESTTHFQTLKKGETLLGNGEIAKNLHFVAKGILRAFITDEQGNFYNKNLFLENYFAGSKVSLMLQTPSNFTIEALEDCIVININYKKYMELIYKNDDLKNFYIAHLEKNWIIEKEQREVALVMQNATERYVSLLEKHPTIADRVPLLHIASHLGITPTQLSRIRKSLEKDL</sequence>
<dbReference type="Proteomes" id="UP000290433">
    <property type="component" value="Unassembled WGS sequence"/>
</dbReference>
<dbReference type="CDD" id="cd00038">
    <property type="entry name" value="CAP_ED"/>
    <property type="match status" value="1"/>
</dbReference>
<dbReference type="AlphaFoldDB" id="A0A444VXF2"/>
<evidence type="ECO:0000313" key="2">
    <source>
        <dbReference type="EMBL" id="RYJ38223.1"/>
    </source>
</evidence>
<dbReference type="PROSITE" id="PS50042">
    <property type="entry name" value="CNMP_BINDING_3"/>
    <property type="match status" value="1"/>
</dbReference>